<accession>A0A1M6JZB6</accession>
<dbReference type="OrthoDB" id="362018at2"/>
<sequence>MSKKVSFNLNAMEIMHYYWISVASREKLNEKFIDDIASSEPFQLTFNEDFTKESVRRCLSAISNREPFSGNPAESRFYSRNLMILEYFDTLEDKINHFKSFRLNELSKSTNELLDKLNIDHLEIFVVPNPFDTVHKAGNKLMINFFKFHIADSALSAEGKSIEQWIIEGLNL</sequence>
<organism evidence="1 2">
    <name type="scientific">Geosporobacter subterraneus DSM 17957</name>
    <dbReference type="NCBI Taxonomy" id="1121919"/>
    <lineage>
        <taxon>Bacteria</taxon>
        <taxon>Bacillati</taxon>
        <taxon>Bacillota</taxon>
        <taxon>Clostridia</taxon>
        <taxon>Peptostreptococcales</taxon>
        <taxon>Thermotaleaceae</taxon>
        <taxon>Geosporobacter</taxon>
    </lineage>
</organism>
<dbReference type="Proteomes" id="UP000184536">
    <property type="component" value="Unassembled WGS sequence"/>
</dbReference>
<evidence type="ECO:0000313" key="1">
    <source>
        <dbReference type="EMBL" id="SHJ52060.1"/>
    </source>
</evidence>
<reference evidence="2" key="1">
    <citation type="submission" date="2016-11" db="EMBL/GenBank/DDBJ databases">
        <authorList>
            <person name="Varghese N."/>
            <person name="Submissions S."/>
        </authorList>
    </citation>
    <scope>NUCLEOTIDE SEQUENCE [LARGE SCALE GENOMIC DNA]</scope>
    <source>
        <strain evidence="2">DSM 17957</strain>
    </source>
</reference>
<dbReference type="STRING" id="1121919.SAMN02745975_02277"/>
<dbReference type="AlphaFoldDB" id="A0A1M6JZB6"/>
<protein>
    <submittedName>
        <fullName evidence="1">Uncharacterized protein</fullName>
    </submittedName>
</protein>
<name>A0A1M6JZB6_9FIRM</name>
<proteinExistence type="predicted"/>
<dbReference type="EMBL" id="FQZV01000028">
    <property type="protein sequence ID" value="SHJ52060.1"/>
    <property type="molecule type" value="Genomic_DNA"/>
</dbReference>
<evidence type="ECO:0000313" key="2">
    <source>
        <dbReference type="Proteomes" id="UP000184536"/>
    </source>
</evidence>
<gene>
    <name evidence="1" type="ORF">SAMN02745975_02277</name>
</gene>
<dbReference type="RefSeq" id="WP_110941402.1">
    <property type="nucleotide sequence ID" value="NZ_FQZV01000028.1"/>
</dbReference>
<keyword evidence="2" id="KW-1185">Reference proteome</keyword>